<dbReference type="RefSeq" id="WP_244753281.1">
    <property type="nucleotide sequence ID" value="NZ_CP095074.1"/>
</dbReference>
<dbReference type="Proteomes" id="UP000831880">
    <property type="component" value="Chromosome"/>
</dbReference>
<dbReference type="EMBL" id="CP095074">
    <property type="protein sequence ID" value="UOQ93667.1"/>
    <property type="molecule type" value="Genomic_DNA"/>
</dbReference>
<evidence type="ECO:0008006" key="3">
    <source>
        <dbReference type="Google" id="ProtNLM"/>
    </source>
</evidence>
<sequence length="54" mass="6014">MDMGLNYKTVVMTGRSKGIGKGIAKEGAHVVIWGETSRICRKQTVLLNQIIPKW</sequence>
<evidence type="ECO:0000313" key="1">
    <source>
        <dbReference type="EMBL" id="UOQ93667.1"/>
    </source>
</evidence>
<dbReference type="InterPro" id="IPR036291">
    <property type="entry name" value="NAD(P)-bd_dom_sf"/>
</dbReference>
<evidence type="ECO:0000313" key="2">
    <source>
        <dbReference type="Proteomes" id="UP000831880"/>
    </source>
</evidence>
<keyword evidence="2" id="KW-1185">Reference proteome</keyword>
<name>A0ABY4H3V7_9BACI</name>
<accession>A0ABY4H3V7</accession>
<proteinExistence type="predicted"/>
<organism evidence="1 2">
    <name type="scientific">Halobacillus shinanisalinarum</name>
    <dbReference type="NCBI Taxonomy" id="2932258"/>
    <lineage>
        <taxon>Bacteria</taxon>
        <taxon>Bacillati</taxon>
        <taxon>Bacillota</taxon>
        <taxon>Bacilli</taxon>
        <taxon>Bacillales</taxon>
        <taxon>Bacillaceae</taxon>
        <taxon>Halobacillus</taxon>
    </lineage>
</organism>
<protein>
    <recommendedName>
        <fullName evidence="3">SDR family NAD(P)-dependent oxidoreductase</fullName>
    </recommendedName>
</protein>
<dbReference type="SUPFAM" id="SSF51735">
    <property type="entry name" value="NAD(P)-binding Rossmann-fold domains"/>
    <property type="match status" value="1"/>
</dbReference>
<gene>
    <name evidence="1" type="ORF">MUO14_01270</name>
</gene>
<reference evidence="1 2" key="1">
    <citation type="submission" date="2022-04" db="EMBL/GenBank/DDBJ databases">
        <title>Halobacillus sp. isolated from saltern.</title>
        <authorList>
            <person name="Won M."/>
            <person name="Lee C.-M."/>
            <person name="Woen H.-Y."/>
            <person name="Kwon S.-W."/>
        </authorList>
    </citation>
    <scope>NUCLEOTIDE SEQUENCE [LARGE SCALE GENOMIC DNA]</scope>
    <source>
        <strain evidence="1 2">SSTM10-2</strain>
    </source>
</reference>